<sequence length="212" mass="23410">MDFLHKLRPYHLDVLKEIGNIGAAHAATALSELLNKQIDMSVPDVRLVSFQDLPEQVGGADTEVAAIFLRVEGEAPGSMFFISKIEDMEQLVRHLTKNKSFQLKQPPYDELGLSAFQEVGNILAGSYLSSFSDFTKLMLQPSVPGFSVDMTGAILSYGLIPLSEVGDYAIVIDTEIRELNREKAHVSGHFFYLPDPDSFEVIFAALGVETNE</sequence>
<accession>A0A562QG70</accession>
<dbReference type="GO" id="GO:0016787">
    <property type="term" value="F:hydrolase activity"/>
    <property type="evidence" value="ECO:0007669"/>
    <property type="project" value="UniProtKB-KW"/>
</dbReference>
<dbReference type="InterPro" id="IPR028976">
    <property type="entry name" value="CheC-like_sf"/>
</dbReference>
<dbReference type="InterPro" id="IPR050992">
    <property type="entry name" value="CheZ_family_phosphatases"/>
</dbReference>
<reference evidence="4 5" key="1">
    <citation type="journal article" date="2015" name="Stand. Genomic Sci.">
        <title>Genomic Encyclopedia of Bacterial and Archaeal Type Strains, Phase III: the genomes of soil and plant-associated and newly described type strains.</title>
        <authorList>
            <person name="Whitman W.B."/>
            <person name="Woyke T."/>
            <person name="Klenk H.P."/>
            <person name="Zhou Y."/>
            <person name="Lilburn T.G."/>
            <person name="Beck B.J."/>
            <person name="De Vos P."/>
            <person name="Vandamme P."/>
            <person name="Eisen J.A."/>
            <person name="Garrity G."/>
            <person name="Hugenholtz P."/>
            <person name="Kyrpides N.C."/>
        </authorList>
    </citation>
    <scope>NUCLEOTIDE SEQUENCE [LARGE SCALE GENOMIC DNA]</scope>
    <source>
        <strain evidence="4 5">CGMCC 1.10116</strain>
    </source>
</reference>
<evidence type="ECO:0000259" key="3">
    <source>
        <dbReference type="Pfam" id="PF04509"/>
    </source>
</evidence>
<gene>
    <name evidence="4" type="ORF">IQ10_02727</name>
</gene>
<dbReference type="GO" id="GO:0006935">
    <property type="term" value="P:chemotaxis"/>
    <property type="evidence" value="ECO:0007669"/>
    <property type="project" value="UniProtKB-KW"/>
</dbReference>
<dbReference type="EMBL" id="VLKZ01000007">
    <property type="protein sequence ID" value="TWI55180.1"/>
    <property type="molecule type" value="Genomic_DNA"/>
</dbReference>
<proteinExistence type="predicted"/>
<dbReference type="RefSeq" id="WP_144450980.1">
    <property type="nucleotide sequence ID" value="NZ_VLKZ01000007.1"/>
</dbReference>
<dbReference type="CDD" id="cd17909">
    <property type="entry name" value="CheC_ClassI"/>
    <property type="match status" value="1"/>
</dbReference>
<evidence type="ECO:0000256" key="1">
    <source>
        <dbReference type="ARBA" id="ARBA00022500"/>
    </source>
</evidence>
<dbReference type="Pfam" id="PF04509">
    <property type="entry name" value="CheC"/>
    <property type="match status" value="2"/>
</dbReference>
<dbReference type="OrthoDB" id="9812187at2"/>
<organism evidence="4 5">
    <name type="scientific">Halalkalibacter nanhaiisediminis</name>
    <dbReference type="NCBI Taxonomy" id="688079"/>
    <lineage>
        <taxon>Bacteria</taxon>
        <taxon>Bacillati</taxon>
        <taxon>Bacillota</taxon>
        <taxon>Bacilli</taxon>
        <taxon>Bacillales</taxon>
        <taxon>Bacillaceae</taxon>
        <taxon>Halalkalibacter</taxon>
    </lineage>
</organism>
<keyword evidence="2" id="KW-0378">Hydrolase</keyword>
<keyword evidence="5" id="KW-1185">Reference proteome</keyword>
<evidence type="ECO:0000256" key="2">
    <source>
        <dbReference type="ARBA" id="ARBA00022801"/>
    </source>
</evidence>
<comment type="caution">
    <text evidence="4">The sequence shown here is derived from an EMBL/GenBank/DDBJ whole genome shotgun (WGS) entry which is preliminary data.</text>
</comment>
<dbReference type="SUPFAM" id="SSF103039">
    <property type="entry name" value="CheC-like"/>
    <property type="match status" value="1"/>
</dbReference>
<feature type="domain" description="CheC-like protein" evidence="3">
    <location>
        <begin position="11"/>
        <end position="45"/>
    </location>
</feature>
<dbReference type="Gene3D" id="3.40.1550.10">
    <property type="entry name" value="CheC-like"/>
    <property type="match status" value="1"/>
</dbReference>
<dbReference type="PANTHER" id="PTHR43693:SF1">
    <property type="entry name" value="PROTEIN PHOSPHATASE CHEZ"/>
    <property type="match status" value="1"/>
</dbReference>
<evidence type="ECO:0000313" key="4">
    <source>
        <dbReference type="EMBL" id="TWI55180.1"/>
    </source>
</evidence>
<protein>
    <submittedName>
        <fullName evidence="4">Chemotaxis protein CheC</fullName>
    </submittedName>
</protein>
<dbReference type="PANTHER" id="PTHR43693">
    <property type="entry name" value="PROTEIN PHOSPHATASE CHEZ"/>
    <property type="match status" value="1"/>
</dbReference>
<feature type="domain" description="CheC-like protein" evidence="3">
    <location>
        <begin position="112"/>
        <end position="147"/>
    </location>
</feature>
<dbReference type="AlphaFoldDB" id="A0A562QG70"/>
<name>A0A562QG70_9BACI</name>
<evidence type="ECO:0000313" key="5">
    <source>
        <dbReference type="Proteomes" id="UP000315711"/>
    </source>
</evidence>
<dbReference type="InterPro" id="IPR007597">
    <property type="entry name" value="CheC"/>
</dbReference>
<keyword evidence="1" id="KW-0145">Chemotaxis</keyword>
<dbReference type="Proteomes" id="UP000315711">
    <property type="component" value="Unassembled WGS sequence"/>
</dbReference>